<evidence type="ECO:0000256" key="1">
    <source>
        <dbReference type="ARBA" id="ARBA00002791"/>
    </source>
</evidence>
<keyword evidence="6 10" id="KW-0732">Signal</keyword>
<name>A0A871R6C9_DEKBR</name>
<evidence type="ECO:0000256" key="5">
    <source>
        <dbReference type="ARBA" id="ARBA00022692"/>
    </source>
</evidence>
<evidence type="ECO:0000256" key="9">
    <source>
        <dbReference type="ARBA" id="ARBA00023136"/>
    </source>
</evidence>
<dbReference type="InterPro" id="IPR007676">
    <property type="entry name" value="Ribophorin_I"/>
</dbReference>
<evidence type="ECO:0000256" key="10">
    <source>
        <dbReference type="RuleBase" id="RU361143"/>
    </source>
</evidence>
<dbReference type="EMBL" id="CP063136">
    <property type="protein sequence ID" value="QOU20836.1"/>
    <property type="molecule type" value="Genomic_DNA"/>
</dbReference>
<keyword evidence="9 10" id="KW-0472">Membrane</keyword>
<reference evidence="11" key="2">
    <citation type="journal article" name="BMC Genomics">
        <title>New genome assemblies reveal patterns of domestication and adaptation across Brettanomyces (Dekkera) species.</title>
        <authorList>
            <person name="Roach M.J."/>
            <person name="Borneman A.R."/>
        </authorList>
    </citation>
    <scope>NUCLEOTIDE SEQUENCE</scope>
    <source>
        <strain evidence="11">UCD 2041</strain>
    </source>
</reference>
<sequence length="476" mass="53301">MAGRILSVLFALLYSVAAIQVKSNWVINSLERAVDVRSSYAKVRYELIAENIGSVPSDEFVIALPSGFAKKAAVIAPVLRSPKTTSSALLNDTVIQPDDALPNVDYYMLKIGAPIAPKSSIALSLTMISTHQLHPVPESAPMSESQSITLDTIRYPVSPYAIKQYAVIFVGTENGNMKWDSELPDPLDLDFTTKEDKIFTEPTKGTIPPNTYIPMEVEFTKKGFISDVSYLKRECWVSHWGNAYETRDYYELTNAGAKLSEGFNRAKWMSHGLANKLTPAITSIQFLLPQEEVSDIYYTDKVGNVSTSRVASNRLILHPRYPIMGGWHYNFTVGWKSSLTNFLKTVGPSTYLVNFKILGGLVDSIYDNVDLSIILPEGAEVLDVSAPYEYSDLEISNIYSYLDVTTGRTVVSLNYKNLISDQMETEIYVKYRYTYAELIKKPLTTSLYVFLALFAMYILRKVNMSIKPSENASKKQ</sequence>
<feature type="signal peptide" evidence="10">
    <location>
        <begin position="1"/>
        <end position="18"/>
    </location>
</feature>
<keyword evidence="7 10" id="KW-0256">Endoplasmic reticulum</keyword>
<dbReference type="Pfam" id="PF04597">
    <property type="entry name" value="Ribophorin_I"/>
    <property type="match status" value="1"/>
</dbReference>
<dbReference type="AlphaFoldDB" id="A0A871R6C9"/>
<evidence type="ECO:0000256" key="2">
    <source>
        <dbReference type="ARBA" id="ARBA00004115"/>
    </source>
</evidence>
<keyword evidence="5 10" id="KW-0812">Transmembrane</keyword>
<comment type="subunit">
    <text evidence="10">Component of the oligosaccharyltransferase (OST) complex.</text>
</comment>
<evidence type="ECO:0000256" key="6">
    <source>
        <dbReference type="ARBA" id="ARBA00022729"/>
    </source>
</evidence>
<dbReference type="PANTHER" id="PTHR21049">
    <property type="entry name" value="RIBOPHORIN I"/>
    <property type="match status" value="1"/>
</dbReference>
<evidence type="ECO:0000256" key="4">
    <source>
        <dbReference type="ARBA" id="ARBA00008905"/>
    </source>
</evidence>
<dbReference type="GeneID" id="64572475"/>
<reference evidence="11" key="1">
    <citation type="submission" date="2020-10" db="EMBL/GenBank/DDBJ databases">
        <authorList>
            <person name="Palmer J.M."/>
        </authorList>
    </citation>
    <scope>NUCLEOTIDE SEQUENCE</scope>
    <source>
        <strain evidence="11">UCD 2041</strain>
    </source>
</reference>
<dbReference type="GO" id="GO:0018279">
    <property type="term" value="P:protein N-linked glycosylation via asparagine"/>
    <property type="evidence" value="ECO:0007669"/>
    <property type="project" value="TreeGrafter"/>
</dbReference>
<comment type="pathway">
    <text evidence="3 10">Protein modification; protein glycosylation.</text>
</comment>
<keyword evidence="8 10" id="KW-1133">Transmembrane helix</keyword>
<evidence type="ECO:0000256" key="7">
    <source>
        <dbReference type="ARBA" id="ARBA00022824"/>
    </source>
</evidence>
<proteinExistence type="inferred from homology"/>
<dbReference type="OrthoDB" id="310030at2759"/>
<comment type="subcellular location">
    <subcellularLocation>
        <location evidence="2 10">Endoplasmic reticulum membrane</location>
        <topology evidence="2 10">Single-pass type I membrane protein</topology>
    </subcellularLocation>
</comment>
<dbReference type="Proteomes" id="UP000663131">
    <property type="component" value="Chromosome 8"/>
</dbReference>
<feature type="chain" id="PRO_5034766643" description="Dolichyl-diphosphooligosaccharide--protein glycosyltransferase subunit 1" evidence="10">
    <location>
        <begin position="19"/>
        <end position="476"/>
    </location>
</feature>
<dbReference type="RefSeq" id="XP_041137329.1">
    <property type="nucleotide sequence ID" value="XM_041279115.1"/>
</dbReference>
<comment type="similarity">
    <text evidence="4 10">Belongs to the OST1 family.</text>
</comment>
<dbReference type="KEGG" id="bbrx:BRETT_000550"/>
<evidence type="ECO:0000313" key="12">
    <source>
        <dbReference type="Proteomes" id="UP000663131"/>
    </source>
</evidence>
<comment type="function">
    <text evidence="1 10">Subunit of the oligosaccharyl transferase (OST) complex that catalyzes the initial transfer of a defined glycan (Glc(3)Man(9)GlcNAc(2) in eukaryotes) from the lipid carrier dolichol-pyrophosphate to an asparagine residue within an Asn-X-Ser/Thr consensus motif in nascent polypeptide chains, the first step in protein N-glycosylation. N-glycosylation occurs cotranslationally and the complex associates with the Sec61 complex at the channel-forming translocon complex that mediates protein translocation across the endoplasmic reticulum (ER). All subunits are required for a maximal enzyme activity.</text>
</comment>
<protein>
    <recommendedName>
        <fullName evidence="10">Dolichyl-diphosphooligosaccharide--protein glycosyltransferase subunit 1</fullName>
    </recommendedName>
</protein>
<feature type="transmembrane region" description="Helical" evidence="10">
    <location>
        <begin position="442"/>
        <end position="459"/>
    </location>
</feature>
<accession>A0A871R6C9</accession>
<evidence type="ECO:0000313" key="11">
    <source>
        <dbReference type="EMBL" id="QOU20836.1"/>
    </source>
</evidence>
<dbReference type="GO" id="GO:0008250">
    <property type="term" value="C:oligosaccharyltransferase complex"/>
    <property type="evidence" value="ECO:0007669"/>
    <property type="project" value="UniProtKB-UniRule"/>
</dbReference>
<evidence type="ECO:0000256" key="8">
    <source>
        <dbReference type="ARBA" id="ARBA00022989"/>
    </source>
</evidence>
<dbReference type="UniPathway" id="UPA00378"/>
<evidence type="ECO:0000256" key="3">
    <source>
        <dbReference type="ARBA" id="ARBA00004922"/>
    </source>
</evidence>
<organism evidence="11 12">
    <name type="scientific">Dekkera bruxellensis</name>
    <name type="common">Brettanomyces custersii</name>
    <dbReference type="NCBI Taxonomy" id="5007"/>
    <lineage>
        <taxon>Eukaryota</taxon>
        <taxon>Fungi</taxon>
        <taxon>Dikarya</taxon>
        <taxon>Ascomycota</taxon>
        <taxon>Saccharomycotina</taxon>
        <taxon>Pichiomycetes</taxon>
        <taxon>Pichiales</taxon>
        <taxon>Pichiaceae</taxon>
        <taxon>Brettanomyces</taxon>
    </lineage>
</organism>
<gene>
    <name evidence="11" type="ORF">BRETT_000550</name>
</gene>
<dbReference type="PANTHER" id="PTHR21049:SF0">
    <property type="entry name" value="DOLICHYL-DIPHOSPHOOLIGOSACCHARIDE--PROTEIN GLYCOSYLTRANSFERASE SUBUNIT 1"/>
    <property type="match status" value="1"/>
</dbReference>